<keyword evidence="1" id="KW-1133">Transmembrane helix</keyword>
<gene>
    <name evidence="2" type="ORF">BN1050_00735</name>
</gene>
<accession>A0A078M3H2</accession>
<dbReference type="AlphaFoldDB" id="A0A078M3H2"/>
<evidence type="ECO:0000313" key="2">
    <source>
        <dbReference type="EMBL" id="CEA00785.1"/>
    </source>
</evidence>
<dbReference type="EMBL" id="LN483073">
    <property type="protein sequence ID" value="CEA00785.1"/>
    <property type="molecule type" value="Genomic_DNA"/>
</dbReference>
<protein>
    <submittedName>
        <fullName evidence="2">Uncharacterized protein</fullName>
    </submittedName>
</protein>
<name>A0A078M3H2_9BACL</name>
<feature type="transmembrane region" description="Helical" evidence="1">
    <location>
        <begin position="46"/>
        <end position="62"/>
    </location>
</feature>
<evidence type="ECO:0000256" key="1">
    <source>
        <dbReference type="SAM" id="Phobius"/>
    </source>
</evidence>
<feature type="transmembrane region" description="Helical" evidence="1">
    <location>
        <begin position="20"/>
        <end position="40"/>
    </location>
</feature>
<keyword evidence="1" id="KW-0812">Transmembrane</keyword>
<sequence length="240" mass="27354">MRFFNTFIRIALQKQALYKYRVFSLLYVVCFINVMLATLWTDSIPMAVLALVGITLLTFYYTKKLTSPAHFLPIESKAAVTVYNFDNEQQSLMAEVTLDRKAGKFIMATASKQQLAALFLAENEENNDFYKLMLQAKTQYHTLSTAYRTSPDLLIAEALGVVTMLHSHLVHGAAFTARALSLPNSFPRKPTEAHTYTLQLIRIALNRMDEAIAYIGTAQHVQQIEKANEKMRETLRFIQM</sequence>
<keyword evidence="1" id="KW-0472">Membrane</keyword>
<dbReference type="PATRIC" id="fig|1461583.4.peg.704"/>
<organism evidence="2">
    <name type="scientific">Metalysinibacillus saudimassiliensis</name>
    <dbReference type="NCBI Taxonomy" id="1461583"/>
    <lineage>
        <taxon>Bacteria</taxon>
        <taxon>Bacillati</taxon>
        <taxon>Bacillota</taxon>
        <taxon>Bacilli</taxon>
        <taxon>Bacillales</taxon>
        <taxon>Caryophanaceae</taxon>
        <taxon>Metalysinibacillus</taxon>
    </lineage>
</organism>
<reference evidence="2" key="1">
    <citation type="submission" date="2014-07" db="EMBL/GenBank/DDBJ databases">
        <authorList>
            <person name="Urmite Genomes Urmite Genomes"/>
        </authorList>
    </citation>
    <scope>NUCLEOTIDE SEQUENCE</scope>
    <source>
        <strain evidence="2">13S34_air</strain>
    </source>
</reference>
<proteinExistence type="predicted"/>
<dbReference type="HOGENOM" id="CLU_1155314_0_0_9"/>